<keyword evidence="2" id="KW-1185">Reference proteome</keyword>
<sequence length="276" mass="31254">MIKDLLKGSINHKHEDIEQKYLSKLPKEQQQPKIVIHQHLDEELKPLTMINQSVSQLNGVKGVYIREIFMLSNMFSWNTSNVFEIHEADSSGKRLDPNSQPILYAVAKLQECCTCDCSVMGTSQIAITTKLDDVSSNTPYLFLKEKNVCCGFNTCDIFINEKGNGTLIGNIKEGCRNALYVNSSYLNNLSFYLPLCQCQCNQSSYQVQDAENNKGILNLKLNCCDCNNPYTYEAGFPPKYDTDQNTLYLAAVIYLGYINYQSRQKSNNSSSSSRHK</sequence>
<proteinExistence type="predicted"/>
<dbReference type="RefSeq" id="XP_001018221.1">
    <property type="nucleotide sequence ID" value="XM_001018221.3"/>
</dbReference>
<dbReference type="KEGG" id="tet:TTHERM_00283650"/>
<accession>I7M8F4</accession>
<evidence type="ECO:0000313" key="2">
    <source>
        <dbReference type="Proteomes" id="UP000009168"/>
    </source>
</evidence>
<name>I7M8F4_TETTS</name>
<dbReference type="Proteomes" id="UP000009168">
    <property type="component" value="Unassembled WGS sequence"/>
</dbReference>
<gene>
    <name evidence="1" type="ORF">TTHERM_00283650</name>
</gene>
<dbReference type="AlphaFoldDB" id="I7M8F4"/>
<dbReference type="HOGENOM" id="CLU_1010022_0_0_1"/>
<protein>
    <submittedName>
        <fullName evidence="1">Uncharacterized protein</fullName>
    </submittedName>
</protein>
<organism evidence="1 2">
    <name type="scientific">Tetrahymena thermophila (strain SB210)</name>
    <dbReference type="NCBI Taxonomy" id="312017"/>
    <lineage>
        <taxon>Eukaryota</taxon>
        <taxon>Sar</taxon>
        <taxon>Alveolata</taxon>
        <taxon>Ciliophora</taxon>
        <taxon>Intramacronucleata</taxon>
        <taxon>Oligohymenophorea</taxon>
        <taxon>Hymenostomatida</taxon>
        <taxon>Tetrahymenina</taxon>
        <taxon>Tetrahymenidae</taxon>
        <taxon>Tetrahymena</taxon>
    </lineage>
</organism>
<evidence type="ECO:0000313" key="1">
    <source>
        <dbReference type="EMBL" id="EAR97976.1"/>
    </source>
</evidence>
<dbReference type="InParanoid" id="I7M8F4"/>
<dbReference type="GeneID" id="7829965"/>
<reference evidence="2" key="1">
    <citation type="journal article" date="2006" name="PLoS Biol.">
        <title>Macronuclear genome sequence of the ciliate Tetrahymena thermophila, a model eukaryote.</title>
        <authorList>
            <person name="Eisen J.A."/>
            <person name="Coyne R.S."/>
            <person name="Wu M."/>
            <person name="Wu D."/>
            <person name="Thiagarajan M."/>
            <person name="Wortman J.R."/>
            <person name="Badger J.H."/>
            <person name="Ren Q."/>
            <person name="Amedeo P."/>
            <person name="Jones K.M."/>
            <person name="Tallon L.J."/>
            <person name="Delcher A.L."/>
            <person name="Salzberg S.L."/>
            <person name="Silva J.C."/>
            <person name="Haas B.J."/>
            <person name="Majoros W.H."/>
            <person name="Farzad M."/>
            <person name="Carlton J.M."/>
            <person name="Smith R.K. Jr."/>
            <person name="Garg J."/>
            <person name="Pearlman R.E."/>
            <person name="Karrer K.M."/>
            <person name="Sun L."/>
            <person name="Manning G."/>
            <person name="Elde N.C."/>
            <person name="Turkewitz A.P."/>
            <person name="Asai D.J."/>
            <person name="Wilkes D.E."/>
            <person name="Wang Y."/>
            <person name="Cai H."/>
            <person name="Collins K."/>
            <person name="Stewart B.A."/>
            <person name="Lee S.R."/>
            <person name="Wilamowska K."/>
            <person name="Weinberg Z."/>
            <person name="Ruzzo W.L."/>
            <person name="Wloga D."/>
            <person name="Gaertig J."/>
            <person name="Frankel J."/>
            <person name="Tsao C.-C."/>
            <person name="Gorovsky M.A."/>
            <person name="Keeling P.J."/>
            <person name="Waller R.F."/>
            <person name="Patron N.J."/>
            <person name="Cherry J.M."/>
            <person name="Stover N.A."/>
            <person name="Krieger C.J."/>
            <person name="del Toro C."/>
            <person name="Ryder H.F."/>
            <person name="Williamson S.C."/>
            <person name="Barbeau R.A."/>
            <person name="Hamilton E.P."/>
            <person name="Orias E."/>
        </authorList>
    </citation>
    <scope>NUCLEOTIDE SEQUENCE [LARGE SCALE GENOMIC DNA]</scope>
    <source>
        <strain evidence="2">SB210</strain>
    </source>
</reference>
<dbReference type="EMBL" id="GG662656">
    <property type="protein sequence ID" value="EAR97976.1"/>
    <property type="molecule type" value="Genomic_DNA"/>
</dbReference>